<keyword evidence="3" id="KW-1185">Reference proteome</keyword>
<sequence>MDVAISSMIYVVLKPYEVISRLERFNVNAIELSYDNIVYLVRKGFNEDEILKEFVDAIKSSGIKVLAGHLPYGDVLNRAVNLDEQESVIRYIEKWIEFYSNIGSKVVAIHIPFNNPSIYENSIDYLLRIKSSALNFFRALEKLSSEYGIRLAIENRLERGVYGYLPQDILAIIREINSENIGMCMDIGHAFINGLNLSEFYKVYKDYIYLIHAHDNDGIRDLHLPPFTGKIDWRRLLEDLRASYRGVIVFEVACHRNTADECDNTLELLLAIMNKFL</sequence>
<keyword evidence="2" id="KW-0413">Isomerase</keyword>
<protein>
    <submittedName>
        <fullName evidence="2">Xylose isomerase domain protein TIM barrel</fullName>
    </submittedName>
</protein>
<gene>
    <name evidence="2" type="ordered locus">Igag_0355</name>
</gene>
<dbReference type="InterPro" id="IPR050312">
    <property type="entry name" value="IolE/XylAMocC-like"/>
</dbReference>
<proteinExistence type="predicted"/>
<dbReference type="STRING" id="583356.Igag_0355"/>
<dbReference type="PANTHER" id="PTHR12110">
    <property type="entry name" value="HYDROXYPYRUVATE ISOMERASE"/>
    <property type="match status" value="1"/>
</dbReference>
<organism evidence="2 3">
    <name type="scientific">Ignisphaera aggregans (strain DSM 17230 / JCM 13409 / AQ1.S1)</name>
    <dbReference type="NCBI Taxonomy" id="583356"/>
    <lineage>
        <taxon>Archaea</taxon>
        <taxon>Thermoproteota</taxon>
        <taxon>Thermoprotei</taxon>
        <taxon>Desulfurococcales</taxon>
        <taxon>Desulfurococcaceae</taxon>
        <taxon>Ignisphaera</taxon>
    </lineage>
</organism>
<dbReference type="Pfam" id="PF01261">
    <property type="entry name" value="AP_endonuc_2"/>
    <property type="match status" value="1"/>
</dbReference>
<feature type="domain" description="Xylose isomerase-like TIM barrel" evidence="1">
    <location>
        <begin position="23"/>
        <end position="266"/>
    </location>
</feature>
<name>E0SR49_IGNAA</name>
<evidence type="ECO:0000259" key="1">
    <source>
        <dbReference type="Pfam" id="PF01261"/>
    </source>
</evidence>
<dbReference type="GO" id="GO:0016853">
    <property type="term" value="F:isomerase activity"/>
    <property type="evidence" value="ECO:0007669"/>
    <property type="project" value="UniProtKB-KW"/>
</dbReference>
<dbReference type="InterPro" id="IPR013022">
    <property type="entry name" value="Xyl_isomerase-like_TIM-brl"/>
</dbReference>
<dbReference type="BioCyc" id="IAGG583356:GHAH-362-MONOMER"/>
<dbReference type="Proteomes" id="UP000001304">
    <property type="component" value="Chromosome"/>
</dbReference>
<dbReference type="SUPFAM" id="SSF51658">
    <property type="entry name" value="Xylose isomerase-like"/>
    <property type="match status" value="1"/>
</dbReference>
<accession>E0SR49</accession>
<dbReference type="KEGG" id="iag:Igag_0355"/>
<evidence type="ECO:0000313" key="3">
    <source>
        <dbReference type="Proteomes" id="UP000001304"/>
    </source>
</evidence>
<reference evidence="2 3" key="1">
    <citation type="journal article" date="2010" name="Stand. Genomic Sci.">
        <title>Complete genome sequence of Ignisphaera aggregans type strain (AQ1.S1).</title>
        <authorList>
            <person name="Goker M."/>
            <person name="Held B."/>
            <person name="Lapidus A."/>
            <person name="Nolan M."/>
            <person name="Spring S."/>
            <person name="Yasawong M."/>
            <person name="Lucas S."/>
            <person name="Glavina Del Rio T."/>
            <person name="Tice H."/>
            <person name="Cheng J.F."/>
            <person name="Goodwin L."/>
            <person name="Tapia R."/>
            <person name="Pitluck S."/>
            <person name="Liolios K."/>
            <person name="Ivanova N."/>
            <person name="Mavromatis K."/>
            <person name="Mikhailova N."/>
            <person name="Pati A."/>
            <person name="Chen A."/>
            <person name="Palaniappan K."/>
            <person name="Brambilla E."/>
            <person name="Land M."/>
            <person name="Hauser L."/>
            <person name="Chang Y.J."/>
            <person name="Jeffries C.D."/>
            <person name="Brettin T."/>
            <person name="Detter J.C."/>
            <person name="Han C."/>
            <person name="Rohde M."/>
            <person name="Sikorski J."/>
            <person name="Woyke T."/>
            <person name="Bristow J."/>
            <person name="Eisen J.A."/>
            <person name="Markowitz V."/>
            <person name="Hugenholtz P."/>
            <person name="Kyrpides N.C."/>
            <person name="Klenk H.P."/>
        </authorList>
    </citation>
    <scope>NUCLEOTIDE SEQUENCE [LARGE SCALE GENOMIC DNA]</scope>
    <source>
        <strain evidence="3">DSM 17230 / JCM 13409 / AQ1.S1</strain>
    </source>
</reference>
<dbReference type="InterPro" id="IPR036237">
    <property type="entry name" value="Xyl_isomerase-like_sf"/>
</dbReference>
<dbReference type="HOGENOM" id="CLU_050006_7_2_2"/>
<dbReference type="EMBL" id="CP002098">
    <property type="protein sequence ID" value="ADM27198.1"/>
    <property type="molecule type" value="Genomic_DNA"/>
</dbReference>
<evidence type="ECO:0000313" key="2">
    <source>
        <dbReference type="EMBL" id="ADM27198.1"/>
    </source>
</evidence>
<dbReference type="AlphaFoldDB" id="E0SR49"/>
<dbReference type="Gene3D" id="3.20.20.150">
    <property type="entry name" value="Divalent-metal-dependent TIM barrel enzymes"/>
    <property type="match status" value="1"/>
</dbReference>